<dbReference type="GO" id="GO:0004523">
    <property type="term" value="F:RNA-DNA hybrid ribonuclease activity"/>
    <property type="evidence" value="ECO:0007669"/>
    <property type="project" value="UniProtKB-UniRule"/>
</dbReference>
<keyword evidence="11" id="KW-0963">Cytoplasm</keyword>
<proteinExistence type="inferred from homology"/>
<accession>A0A318N0K7</accession>
<evidence type="ECO:0000256" key="9">
    <source>
        <dbReference type="ARBA" id="ARBA00022801"/>
    </source>
</evidence>
<reference evidence="13 14" key="1">
    <citation type="submission" date="2018-05" db="EMBL/GenBank/DDBJ databases">
        <title>Reference genomes for bee gut microbiota database.</title>
        <authorList>
            <person name="Ellegaard K.M."/>
        </authorList>
    </citation>
    <scope>NUCLEOTIDE SEQUENCE [LARGE SCALE GENOMIC DNA]</scope>
    <source>
        <strain evidence="13 14">ESL0284</strain>
    </source>
</reference>
<dbReference type="InterPro" id="IPR022892">
    <property type="entry name" value="RNaseHI"/>
</dbReference>
<organism evidence="13 14">
    <name type="scientific">Commensalibacter melissae</name>
    <dbReference type="NCBI Taxonomy" id="2070537"/>
    <lineage>
        <taxon>Bacteria</taxon>
        <taxon>Pseudomonadati</taxon>
        <taxon>Pseudomonadota</taxon>
        <taxon>Alphaproteobacteria</taxon>
        <taxon>Acetobacterales</taxon>
        <taxon>Acetobacteraceae</taxon>
    </lineage>
</organism>
<dbReference type="HAMAP" id="MF_00042">
    <property type="entry name" value="RNase_H"/>
    <property type="match status" value="1"/>
</dbReference>
<dbReference type="InterPro" id="IPR036397">
    <property type="entry name" value="RNaseH_sf"/>
</dbReference>
<dbReference type="OrthoDB" id="7845843at2"/>
<dbReference type="PANTHER" id="PTHR10642:SF26">
    <property type="entry name" value="RIBONUCLEASE H1"/>
    <property type="match status" value="1"/>
</dbReference>
<dbReference type="EC" id="3.1.26.4" evidence="5 11"/>
<dbReference type="SUPFAM" id="SSF53098">
    <property type="entry name" value="Ribonuclease H-like"/>
    <property type="match status" value="1"/>
</dbReference>
<dbReference type="FunFam" id="3.30.420.10:FF:000089">
    <property type="entry name" value="Ribonuclease H"/>
    <property type="match status" value="1"/>
</dbReference>
<feature type="binding site" evidence="11">
    <location>
        <position position="142"/>
    </location>
    <ligand>
        <name>Mg(2+)</name>
        <dbReference type="ChEBI" id="CHEBI:18420"/>
        <label>2</label>
    </ligand>
</feature>
<dbReference type="PROSITE" id="PS50879">
    <property type="entry name" value="RNASE_H_1"/>
    <property type="match status" value="1"/>
</dbReference>
<dbReference type="Proteomes" id="UP000247565">
    <property type="component" value="Unassembled WGS sequence"/>
</dbReference>
<dbReference type="RefSeq" id="WP_110438427.1">
    <property type="nucleotide sequence ID" value="NZ_CP033087.1"/>
</dbReference>
<evidence type="ECO:0000256" key="11">
    <source>
        <dbReference type="HAMAP-Rule" id="MF_00042"/>
    </source>
</evidence>
<dbReference type="GO" id="GO:0043137">
    <property type="term" value="P:DNA replication, removal of RNA primer"/>
    <property type="evidence" value="ECO:0007669"/>
    <property type="project" value="TreeGrafter"/>
</dbReference>
<dbReference type="GO" id="GO:0000287">
    <property type="term" value="F:magnesium ion binding"/>
    <property type="evidence" value="ECO:0007669"/>
    <property type="project" value="UniProtKB-UniRule"/>
</dbReference>
<gene>
    <name evidence="11" type="primary">rnhA</name>
    <name evidence="13" type="ORF">DK869_02620</name>
</gene>
<evidence type="ECO:0000259" key="12">
    <source>
        <dbReference type="PROSITE" id="PS50879"/>
    </source>
</evidence>
<keyword evidence="10 11" id="KW-0460">Magnesium</keyword>
<evidence type="ECO:0000256" key="6">
    <source>
        <dbReference type="ARBA" id="ARBA00022722"/>
    </source>
</evidence>
<dbReference type="GO" id="GO:0003676">
    <property type="term" value="F:nucleic acid binding"/>
    <property type="evidence" value="ECO:0007669"/>
    <property type="project" value="InterPro"/>
</dbReference>
<dbReference type="NCBIfam" id="NF001236">
    <property type="entry name" value="PRK00203.1"/>
    <property type="match status" value="1"/>
</dbReference>
<evidence type="ECO:0000256" key="5">
    <source>
        <dbReference type="ARBA" id="ARBA00012180"/>
    </source>
</evidence>
<evidence type="ECO:0000313" key="14">
    <source>
        <dbReference type="Proteomes" id="UP000247565"/>
    </source>
</evidence>
<evidence type="ECO:0000313" key="13">
    <source>
        <dbReference type="EMBL" id="PXZ01909.1"/>
    </source>
</evidence>
<comment type="subcellular location">
    <subcellularLocation>
        <location evidence="11">Cytoplasm</location>
    </subcellularLocation>
</comment>
<evidence type="ECO:0000256" key="7">
    <source>
        <dbReference type="ARBA" id="ARBA00022723"/>
    </source>
</evidence>
<comment type="similarity">
    <text evidence="3 11">Belongs to the RNase H family.</text>
</comment>
<keyword evidence="8 11" id="KW-0255">Endonuclease</keyword>
<keyword evidence="6 11" id="KW-0540">Nuclease</keyword>
<feature type="binding site" evidence="11">
    <location>
        <position position="56"/>
    </location>
    <ligand>
        <name>Mg(2+)</name>
        <dbReference type="ChEBI" id="CHEBI:18420"/>
        <label>1</label>
    </ligand>
</feature>
<dbReference type="CDD" id="cd09278">
    <property type="entry name" value="RNase_HI_prokaryote_like"/>
    <property type="match status" value="1"/>
</dbReference>
<feature type="binding site" evidence="11">
    <location>
        <position position="18"/>
    </location>
    <ligand>
        <name>Mg(2+)</name>
        <dbReference type="ChEBI" id="CHEBI:18420"/>
        <label>2</label>
    </ligand>
</feature>
<keyword evidence="14" id="KW-1185">Reference proteome</keyword>
<evidence type="ECO:0000256" key="8">
    <source>
        <dbReference type="ARBA" id="ARBA00022759"/>
    </source>
</evidence>
<keyword evidence="7 11" id="KW-0479">Metal-binding</keyword>
<comment type="cofactor">
    <cofactor evidence="11">
        <name>Mg(2+)</name>
        <dbReference type="ChEBI" id="CHEBI:18420"/>
    </cofactor>
    <text evidence="11">Binds 1 Mg(2+) ion per subunit. May bind a second metal ion at a regulatory site, or after substrate binding.</text>
</comment>
<dbReference type="PANTHER" id="PTHR10642">
    <property type="entry name" value="RIBONUCLEASE H1"/>
    <property type="match status" value="1"/>
</dbReference>
<evidence type="ECO:0000256" key="10">
    <source>
        <dbReference type="ARBA" id="ARBA00022842"/>
    </source>
</evidence>
<dbReference type="InterPro" id="IPR050092">
    <property type="entry name" value="RNase_H"/>
</dbReference>
<comment type="caution">
    <text evidence="13">The sequence shown here is derived from an EMBL/GenBank/DDBJ whole genome shotgun (WGS) entry which is preliminary data.</text>
</comment>
<dbReference type="AlphaFoldDB" id="A0A318N0K7"/>
<dbReference type="EMBL" id="QGLT01000001">
    <property type="protein sequence ID" value="PXZ01909.1"/>
    <property type="molecule type" value="Genomic_DNA"/>
</dbReference>
<evidence type="ECO:0000256" key="4">
    <source>
        <dbReference type="ARBA" id="ARBA00011245"/>
    </source>
</evidence>
<comment type="catalytic activity">
    <reaction evidence="1 11">
        <text>Endonucleolytic cleavage to 5'-phosphomonoester.</text>
        <dbReference type="EC" id="3.1.26.4"/>
    </reaction>
</comment>
<dbReference type="GeneID" id="83703367"/>
<comment type="function">
    <text evidence="2 11">Endonuclease that specifically degrades the RNA of RNA-DNA hybrids.</text>
</comment>
<feature type="domain" description="RNase H type-1" evidence="12">
    <location>
        <begin position="9"/>
        <end position="150"/>
    </location>
</feature>
<protein>
    <recommendedName>
        <fullName evidence="5 11">Ribonuclease H</fullName>
        <shortName evidence="11">RNase H</shortName>
        <ecNumber evidence="5 11">3.1.26.4</ecNumber>
    </recommendedName>
</protein>
<evidence type="ECO:0000256" key="1">
    <source>
        <dbReference type="ARBA" id="ARBA00000077"/>
    </source>
</evidence>
<dbReference type="InterPro" id="IPR012337">
    <property type="entry name" value="RNaseH-like_sf"/>
</dbReference>
<name>A0A318N0K7_9PROT</name>
<feature type="binding site" evidence="11">
    <location>
        <position position="78"/>
    </location>
    <ligand>
        <name>Mg(2+)</name>
        <dbReference type="ChEBI" id="CHEBI:18420"/>
        <label>1</label>
    </ligand>
</feature>
<dbReference type="GO" id="GO:0005737">
    <property type="term" value="C:cytoplasm"/>
    <property type="evidence" value="ECO:0007669"/>
    <property type="project" value="UniProtKB-SubCell"/>
</dbReference>
<comment type="subunit">
    <text evidence="4 11">Monomer.</text>
</comment>
<sequence length="156" mass="17638">MNFDRSNFQKGFVEIWTDGGCSPNPGPGGWGVLLRFKGIERELSGGEMETTNNRMELTAAAVALETLTRSCHVDLYTDSQYVRRGITEWFEGWKKNGWKTAGKKPVANTDLWQRLESAAARHQIQWHWVKGHNGCPENERVDQLATSARKKITETG</sequence>
<dbReference type="Gene3D" id="3.30.420.10">
    <property type="entry name" value="Ribonuclease H-like superfamily/Ribonuclease H"/>
    <property type="match status" value="1"/>
</dbReference>
<dbReference type="InterPro" id="IPR002156">
    <property type="entry name" value="RNaseH_domain"/>
</dbReference>
<dbReference type="Pfam" id="PF00075">
    <property type="entry name" value="RNase_H"/>
    <property type="match status" value="1"/>
</dbReference>
<evidence type="ECO:0000256" key="2">
    <source>
        <dbReference type="ARBA" id="ARBA00004065"/>
    </source>
</evidence>
<feature type="binding site" evidence="11">
    <location>
        <position position="18"/>
    </location>
    <ligand>
        <name>Mg(2+)</name>
        <dbReference type="ChEBI" id="CHEBI:18420"/>
        <label>1</label>
    </ligand>
</feature>
<keyword evidence="9 11" id="KW-0378">Hydrolase</keyword>
<evidence type="ECO:0000256" key="3">
    <source>
        <dbReference type="ARBA" id="ARBA00005300"/>
    </source>
</evidence>